<keyword evidence="4" id="KW-1185">Reference proteome</keyword>
<dbReference type="InterPro" id="IPR000120">
    <property type="entry name" value="Amidase"/>
</dbReference>
<sequence>MTAFPSTLRRIAGGAAGDAVPAALADAVRLDGRLHAFAYLPREVLPQAGGGPLAGVPVAVKDIIDTADMPTGYGSRIDPGFRPPADAWIVERIRRLGGTVIGKTVTTEFAWRNPGPTVNPHDGSRTPGGSSSGSAAAVAAGIVPLAIGTQTIGSVVRPAAFCGVVGFKPSFGAIPRTGVHPLAWSLDHVGLFTPSVADAAYALAHFAAADPSDPHGMVPDGLDGDASALPAARIAVIDPPAWDRVGPDQRAARDRAAAALAAAGAIVETIKLDGAYGRTLEDIMTVLRVEARHIFRDRVERFPDRTSRHLQALVSDGRGIDAETYAGALGRQKSLRHGMASHFDGFDAVLTVPATGEAPKGLDDTGDPALCAPWTFIGAPAITLPCAKGPNGMPLGIQLVAPWRRDARLMAVAAFAERALAS</sequence>
<proteinExistence type="predicted"/>
<gene>
    <name evidence="3" type="ORF">IGS68_15890</name>
</gene>
<evidence type="ECO:0000259" key="2">
    <source>
        <dbReference type="Pfam" id="PF01425"/>
    </source>
</evidence>
<protein>
    <submittedName>
        <fullName evidence="3">Amidase</fullName>
    </submittedName>
</protein>
<dbReference type="Gene3D" id="3.90.1300.10">
    <property type="entry name" value="Amidase signature (AS) domain"/>
    <property type="match status" value="1"/>
</dbReference>
<accession>A0ABX7B0A1</accession>
<dbReference type="PANTHER" id="PTHR11895">
    <property type="entry name" value="TRANSAMIDASE"/>
    <property type="match status" value="1"/>
</dbReference>
<dbReference type="RefSeq" id="WP_201070974.1">
    <property type="nucleotide sequence ID" value="NZ_CP067420.1"/>
</dbReference>
<organism evidence="3 4">
    <name type="scientific">Skermanella cutis</name>
    <dbReference type="NCBI Taxonomy" id="2775420"/>
    <lineage>
        <taxon>Bacteria</taxon>
        <taxon>Pseudomonadati</taxon>
        <taxon>Pseudomonadota</taxon>
        <taxon>Alphaproteobacteria</taxon>
        <taxon>Rhodospirillales</taxon>
        <taxon>Azospirillaceae</taxon>
        <taxon>Skermanella</taxon>
    </lineage>
</organism>
<evidence type="ECO:0000256" key="1">
    <source>
        <dbReference type="SAM" id="MobiDB-lite"/>
    </source>
</evidence>
<feature type="domain" description="Amidase" evidence="2">
    <location>
        <begin position="39"/>
        <end position="409"/>
    </location>
</feature>
<dbReference type="Pfam" id="PF01425">
    <property type="entry name" value="Amidase"/>
    <property type="match status" value="1"/>
</dbReference>
<dbReference type="SUPFAM" id="SSF75304">
    <property type="entry name" value="Amidase signature (AS) enzymes"/>
    <property type="match status" value="1"/>
</dbReference>
<dbReference type="InterPro" id="IPR023631">
    <property type="entry name" value="Amidase_dom"/>
</dbReference>
<dbReference type="EMBL" id="CP067420">
    <property type="protein sequence ID" value="QQP87581.1"/>
    <property type="molecule type" value="Genomic_DNA"/>
</dbReference>
<reference evidence="3" key="1">
    <citation type="submission" date="2021-02" db="EMBL/GenBank/DDBJ databases">
        <title>Skermanella TT6 skin isolate.</title>
        <authorList>
            <person name="Lee K."/>
            <person name="Ganzorig M."/>
        </authorList>
    </citation>
    <scope>NUCLEOTIDE SEQUENCE</scope>
    <source>
        <strain evidence="3">TT6</strain>
    </source>
</reference>
<evidence type="ECO:0000313" key="3">
    <source>
        <dbReference type="EMBL" id="QQP87581.1"/>
    </source>
</evidence>
<evidence type="ECO:0000313" key="4">
    <source>
        <dbReference type="Proteomes" id="UP000595197"/>
    </source>
</evidence>
<name>A0ABX7B0A1_9PROT</name>
<dbReference type="InterPro" id="IPR036928">
    <property type="entry name" value="AS_sf"/>
</dbReference>
<feature type="region of interest" description="Disordered" evidence="1">
    <location>
        <begin position="112"/>
        <end position="133"/>
    </location>
</feature>
<dbReference type="PANTHER" id="PTHR11895:SF176">
    <property type="entry name" value="AMIDASE AMID-RELATED"/>
    <property type="match status" value="1"/>
</dbReference>
<dbReference type="Proteomes" id="UP000595197">
    <property type="component" value="Chromosome"/>
</dbReference>